<organism evidence="2 3">
    <name type="scientific">Botrimarina mediterranea</name>
    <dbReference type="NCBI Taxonomy" id="2528022"/>
    <lineage>
        <taxon>Bacteria</taxon>
        <taxon>Pseudomonadati</taxon>
        <taxon>Planctomycetota</taxon>
        <taxon>Planctomycetia</taxon>
        <taxon>Pirellulales</taxon>
        <taxon>Lacipirellulaceae</taxon>
        <taxon>Botrimarina</taxon>
    </lineage>
</organism>
<evidence type="ECO:0000313" key="3">
    <source>
        <dbReference type="Proteomes" id="UP000316426"/>
    </source>
</evidence>
<dbReference type="RefSeq" id="WP_145107061.1">
    <property type="nucleotide sequence ID" value="NZ_CP036349.1"/>
</dbReference>
<gene>
    <name evidence="2" type="ORF">Spa11_05640</name>
</gene>
<accession>A0A518K3N2</accession>
<keyword evidence="3" id="KW-1185">Reference proteome</keyword>
<evidence type="ECO:0008006" key="4">
    <source>
        <dbReference type="Google" id="ProtNLM"/>
    </source>
</evidence>
<dbReference type="EMBL" id="CP036349">
    <property type="protein sequence ID" value="QDV72389.1"/>
    <property type="molecule type" value="Genomic_DNA"/>
</dbReference>
<dbReference type="SUPFAM" id="SSF48239">
    <property type="entry name" value="Terpenoid cyclases/Protein prenyltransferases"/>
    <property type="match status" value="1"/>
</dbReference>
<dbReference type="AlphaFoldDB" id="A0A518K3N2"/>
<name>A0A518K3N2_9BACT</name>
<dbReference type="Proteomes" id="UP000316426">
    <property type="component" value="Chromosome"/>
</dbReference>
<reference evidence="2 3" key="1">
    <citation type="submission" date="2019-02" db="EMBL/GenBank/DDBJ databases">
        <title>Deep-cultivation of Planctomycetes and their phenomic and genomic characterization uncovers novel biology.</title>
        <authorList>
            <person name="Wiegand S."/>
            <person name="Jogler M."/>
            <person name="Boedeker C."/>
            <person name="Pinto D."/>
            <person name="Vollmers J."/>
            <person name="Rivas-Marin E."/>
            <person name="Kohn T."/>
            <person name="Peeters S.H."/>
            <person name="Heuer A."/>
            <person name="Rast P."/>
            <person name="Oberbeckmann S."/>
            <person name="Bunk B."/>
            <person name="Jeske O."/>
            <person name="Meyerdierks A."/>
            <person name="Storesund J.E."/>
            <person name="Kallscheuer N."/>
            <person name="Luecker S."/>
            <person name="Lage O.M."/>
            <person name="Pohl T."/>
            <person name="Merkel B.J."/>
            <person name="Hornburger P."/>
            <person name="Mueller R.-W."/>
            <person name="Bruemmer F."/>
            <person name="Labrenz M."/>
            <person name="Spormann A.M."/>
            <person name="Op den Camp H."/>
            <person name="Overmann J."/>
            <person name="Amann R."/>
            <person name="Jetten M.S.M."/>
            <person name="Mascher T."/>
            <person name="Medema M.H."/>
            <person name="Devos D.P."/>
            <person name="Kaster A.-K."/>
            <person name="Ovreas L."/>
            <person name="Rohde M."/>
            <person name="Galperin M.Y."/>
            <person name="Jogler C."/>
        </authorList>
    </citation>
    <scope>NUCLEOTIDE SEQUENCE [LARGE SCALE GENOMIC DNA]</scope>
    <source>
        <strain evidence="2 3">Spa11</strain>
    </source>
</reference>
<dbReference type="KEGG" id="bmei:Spa11_05640"/>
<feature type="region of interest" description="Disordered" evidence="1">
    <location>
        <begin position="1"/>
        <end position="37"/>
    </location>
</feature>
<evidence type="ECO:0000256" key="1">
    <source>
        <dbReference type="SAM" id="MobiDB-lite"/>
    </source>
</evidence>
<dbReference type="Gene3D" id="1.50.10.20">
    <property type="match status" value="2"/>
</dbReference>
<proteinExistence type="predicted"/>
<sequence>MSENVPTPAVPPPELLDRSAIAPPPLEPPSHAETSPGDGREAYGWMISFAAHALVCLLLAVSTMPPLPLSTTFTLLGEPPPAEVLDESLDLDDASFELASEDLSQPLENAAAPPLAAPTPEMTTAPQPAVDLSSLLASSSISMPTDTSFAVVPGTGTDGRSDAGRAALVAAKGGSPASEAAVARGLKWLADHQNPDGTWSLIHTAGECRGRCDHPAKVPGKDPFNDSLTSATGLALLPFLGAGETHKRGRYRRVIRNGLSALVRLGKLDEDNPGLTWADSGRMYAHGICAIVLCEAYGLTKDPELRAPAQAALAYLAYAQDPAGGGWRYRPQEAGDTSVTGWQIMALKSGMLAGFQTPPRIASRASQFLDSASTDNGSRYGYLAAPEPVDGAEPPPYNGTPTLTAVGLLCRMYLGWDHDDDRLARGVERLAKEGPRSGNFYHNYYAAQTIFHHTGGVGPVWREWNEKVRDQLVEQQATRGHERGSWWIEGPHNDRGGRLYATALATMTLEVYYRYLPLYQSEAIQTALPD</sequence>
<protein>
    <recommendedName>
        <fullName evidence="4">Squalene cyclase C-terminal domain-containing protein</fullName>
    </recommendedName>
</protein>
<evidence type="ECO:0000313" key="2">
    <source>
        <dbReference type="EMBL" id="QDV72389.1"/>
    </source>
</evidence>
<dbReference type="InterPro" id="IPR008930">
    <property type="entry name" value="Terpenoid_cyclase/PrenylTrfase"/>
</dbReference>